<evidence type="ECO:0000313" key="8">
    <source>
        <dbReference type="EMBL" id="KAJ8611994.1"/>
    </source>
</evidence>
<dbReference type="AlphaFoldDB" id="A0AAD7UM25"/>
<keyword evidence="5" id="KW-0812">Transmembrane</keyword>
<sequence length="183" mass="20167">MHGVALLLLVVPGGAWQQPGVWKTTRQRGVRARSQPEVKEPEVKEIPRNVAAEFQESDELPEELTEKQKEIARLKAAEKFIEQETGVYICKVCAYKYDPEVGQPIAQIPAGTQFSELPATWRCPTCRATKDAFEPVTLEIAGFAENQNFGLGGNSMTSDSKNALIFGSLGAFFALFMAGYLLN</sequence>
<dbReference type="PROSITE" id="PS50903">
    <property type="entry name" value="RUBREDOXIN_LIKE"/>
    <property type="match status" value="1"/>
</dbReference>
<accession>A0AAD7UM25</accession>
<feature type="domain" description="Rubredoxin-like" evidence="7">
    <location>
        <begin position="85"/>
        <end position="136"/>
    </location>
</feature>
<dbReference type="InterPro" id="IPR024934">
    <property type="entry name" value="Rubredoxin-like_dom"/>
</dbReference>
<dbReference type="FunFam" id="2.20.28.10:FF:000001">
    <property type="entry name" value="Rubredoxin"/>
    <property type="match status" value="1"/>
</dbReference>
<keyword evidence="6" id="KW-0732">Signal</keyword>
<evidence type="ECO:0000313" key="9">
    <source>
        <dbReference type="Proteomes" id="UP001230188"/>
    </source>
</evidence>
<dbReference type="InterPro" id="IPR050526">
    <property type="entry name" value="Rubredoxin_ET"/>
</dbReference>
<dbReference type="PANTHER" id="PTHR47627:SF1">
    <property type="entry name" value="RUBREDOXIN-1-RELATED"/>
    <property type="match status" value="1"/>
</dbReference>
<dbReference type="SUPFAM" id="SSF57802">
    <property type="entry name" value="Rubredoxin-like"/>
    <property type="match status" value="1"/>
</dbReference>
<dbReference type="Gene3D" id="2.20.28.10">
    <property type="match status" value="1"/>
</dbReference>
<dbReference type="PRINTS" id="PR00163">
    <property type="entry name" value="RUBREDOXIN"/>
</dbReference>
<keyword evidence="4" id="KW-0408">Iron</keyword>
<evidence type="ECO:0000256" key="3">
    <source>
        <dbReference type="ARBA" id="ARBA00022982"/>
    </source>
</evidence>
<reference evidence="8" key="1">
    <citation type="submission" date="2023-01" db="EMBL/GenBank/DDBJ databases">
        <title>Metagenome sequencing of chrysophaentin producing Chrysophaeum taylorii.</title>
        <authorList>
            <person name="Davison J."/>
            <person name="Bewley C."/>
        </authorList>
    </citation>
    <scope>NUCLEOTIDE SEQUENCE</scope>
    <source>
        <strain evidence="8">NIES-1699</strain>
    </source>
</reference>
<evidence type="ECO:0000256" key="5">
    <source>
        <dbReference type="SAM" id="Phobius"/>
    </source>
</evidence>
<keyword evidence="5" id="KW-1133">Transmembrane helix</keyword>
<protein>
    <recommendedName>
        <fullName evidence="7">Rubredoxin-like domain-containing protein</fullName>
    </recommendedName>
</protein>
<keyword evidence="2" id="KW-0479">Metal-binding</keyword>
<dbReference type="PANTHER" id="PTHR47627">
    <property type="entry name" value="RUBREDOXIN"/>
    <property type="match status" value="1"/>
</dbReference>
<dbReference type="GO" id="GO:0005506">
    <property type="term" value="F:iron ion binding"/>
    <property type="evidence" value="ECO:0007669"/>
    <property type="project" value="InterPro"/>
</dbReference>
<dbReference type="EMBL" id="JAQMWT010000059">
    <property type="protein sequence ID" value="KAJ8611994.1"/>
    <property type="molecule type" value="Genomic_DNA"/>
</dbReference>
<dbReference type="InterPro" id="IPR024935">
    <property type="entry name" value="Rubredoxin_dom"/>
</dbReference>
<gene>
    <name evidence="8" type="ORF">CTAYLR_004408</name>
</gene>
<keyword evidence="3" id="KW-0249">Electron transport</keyword>
<evidence type="ECO:0000256" key="6">
    <source>
        <dbReference type="SAM" id="SignalP"/>
    </source>
</evidence>
<name>A0AAD7UM25_9STRA</name>
<feature type="signal peptide" evidence="6">
    <location>
        <begin position="1"/>
        <end position="17"/>
    </location>
</feature>
<comment type="caution">
    <text evidence="8">The sequence shown here is derived from an EMBL/GenBank/DDBJ whole genome shotgun (WGS) entry which is preliminary data.</text>
</comment>
<evidence type="ECO:0000256" key="1">
    <source>
        <dbReference type="ARBA" id="ARBA00022448"/>
    </source>
</evidence>
<dbReference type="CDD" id="cd00730">
    <property type="entry name" value="rubredoxin"/>
    <property type="match status" value="1"/>
</dbReference>
<keyword evidence="9" id="KW-1185">Reference proteome</keyword>
<keyword evidence="5" id="KW-0472">Membrane</keyword>
<feature type="transmembrane region" description="Helical" evidence="5">
    <location>
        <begin position="163"/>
        <end position="182"/>
    </location>
</feature>
<dbReference type="Pfam" id="PF00301">
    <property type="entry name" value="Rubredoxin"/>
    <property type="match status" value="1"/>
</dbReference>
<dbReference type="GO" id="GO:0009055">
    <property type="term" value="F:electron transfer activity"/>
    <property type="evidence" value="ECO:0007669"/>
    <property type="project" value="TreeGrafter"/>
</dbReference>
<dbReference type="Proteomes" id="UP001230188">
    <property type="component" value="Unassembled WGS sequence"/>
</dbReference>
<evidence type="ECO:0000256" key="4">
    <source>
        <dbReference type="ARBA" id="ARBA00023004"/>
    </source>
</evidence>
<feature type="chain" id="PRO_5042109367" description="Rubredoxin-like domain-containing protein" evidence="6">
    <location>
        <begin position="18"/>
        <end position="183"/>
    </location>
</feature>
<evidence type="ECO:0000259" key="7">
    <source>
        <dbReference type="PROSITE" id="PS50903"/>
    </source>
</evidence>
<evidence type="ECO:0000256" key="2">
    <source>
        <dbReference type="ARBA" id="ARBA00022723"/>
    </source>
</evidence>
<organism evidence="8 9">
    <name type="scientific">Chrysophaeum taylorii</name>
    <dbReference type="NCBI Taxonomy" id="2483200"/>
    <lineage>
        <taxon>Eukaryota</taxon>
        <taxon>Sar</taxon>
        <taxon>Stramenopiles</taxon>
        <taxon>Ochrophyta</taxon>
        <taxon>Pelagophyceae</taxon>
        <taxon>Pelagomonadales</taxon>
        <taxon>Pelagomonadaceae</taxon>
        <taxon>Chrysophaeum</taxon>
    </lineage>
</organism>
<keyword evidence="1" id="KW-0813">Transport</keyword>
<proteinExistence type="predicted"/>
<dbReference type="GO" id="GO:0043448">
    <property type="term" value="P:alkane catabolic process"/>
    <property type="evidence" value="ECO:0007669"/>
    <property type="project" value="TreeGrafter"/>
</dbReference>